<sequence length="103" mass="11593">MQDCGTQSRAKLHPRRATQSASSQPPDPQQAEFQFMPTPGIISQHISGPHAALPQNHLQANLSLGSMVDDLQLMENEEQAMMKTKRSKNRIRSFQALRKMKPK</sequence>
<dbReference type="EMBL" id="JBFOLJ010000007">
    <property type="protein sequence ID" value="KAL2521774.1"/>
    <property type="molecule type" value="Genomic_DNA"/>
</dbReference>
<name>A0ABD1U9R9_9LAMI</name>
<evidence type="ECO:0000256" key="1">
    <source>
        <dbReference type="SAM" id="MobiDB-lite"/>
    </source>
</evidence>
<organism evidence="2 3">
    <name type="scientific">Forsythia ovata</name>
    <dbReference type="NCBI Taxonomy" id="205694"/>
    <lineage>
        <taxon>Eukaryota</taxon>
        <taxon>Viridiplantae</taxon>
        <taxon>Streptophyta</taxon>
        <taxon>Embryophyta</taxon>
        <taxon>Tracheophyta</taxon>
        <taxon>Spermatophyta</taxon>
        <taxon>Magnoliopsida</taxon>
        <taxon>eudicotyledons</taxon>
        <taxon>Gunneridae</taxon>
        <taxon>Pentapetalae</taxon>
        <taxon>asterids</taxon>
        <taxon>lamiids</taxon>
        <taxon>Lamiales</taxon>
        <taxon>Oleaceae</taxon>
        <taxon>Forsythieae</taxon>
        <taxon>Forsythia</taxon>
    </lineage>
</organism>
<gene>
    <name evidence="2" type="ORF">Fot_25697</name>
</gene>
<evidence type="ECO:0000313" key="2">
    <source>
        <dbReference type="EMBL" id="KAL2521774.1"/>
    </source>
</evidence>
<dbReference type="Proteomes" id="UP001604277">
    <property type="component" value="Unassembled WGS sequence"/>
</dbReference>
<proteinExistence type="predicted"/>
<keyword evidence="3" id="KW-1185">Reference proteome</keyword>
<dbReference type="AlphaFoldDB" id="A0ABD1U9R9"/>
<comment type="caution">
    <text evidence="2">The sequence shown here is derived from an EMBL/GenBank/DDBJ whole genome shotgun (WGS) entry which is preliminary data.</text>
</comment>
<reference evidence="3" key="1">
    <citation type="submission" date="2024-07" db="EMBL/GenBank/DDBJ databases">
        <title>Two chromosome-level genome assemblies of Korean endemic species Abeliophyllum distichum and Forsythia ovata (Oleaceae).</title>
        <authorList>
            <person name="Jang H."/>
        </authorList>
    </citation>
    <scope>NUCLEOTIDE SEQUENCE [LARGE SCALE GENOMIC DNA]</scope>
</reference>
<protein>
    <submittedName>
        <fullName evidence="2">Uncharacterized protein</fullName>
    </submittedName>
</protein>
<evidence type="ECO:0000313" key="3">
    <source>
        <dbReference type="Proteomes" id="UP001604277"/>
    </source>
</evidence>
<accession>A0ABD1U9R9</accession>
<feature type="region of interest" description="Disordered" evidence="1">
    <location>
        <begin position="1"/>
        <end position="48"/>
    </location>
</feature>
<feature type="region of interest" description="Disordered" evidence="1">
    <location>
        <begin position="81"/>
        <end position="103"/>
    </location>
</feature>